<evidence type="ECO:0000313" key="3">
    <source>
        <dbReference type="EMBL" id="WDG10350.1"/>
    </source>
</evidence>
<dbReference type="Pfam" id="PF02469">
    <property type="entry name" value="Fasciclin"/>
    <property type="match status" value="1"/>
</dbReference>
<evidence type="ECO:0000256" key="1">
    <source>
        <dbReference type="SAM" id="SignalP"/>
    </source>
</evidence>
<dbReference type="PANTHER" id="PTHR10900:SF77">
    <property type="entry name" value="FI19380P1"/>
    <property type="match status" value="1"/>
</dbReference>
<dbReference type="RefSeq" id="WP_274291443.1">
    <property type="nucleotide sequence ID" value="NZ_CP117989.1"/>
</dbReference>
<dbReference type="InterPro" id="IPR050904">
    <property type="entry name" value="Adhesion/Biosynth-related"/>
</dbReference>
<dbReference type="Proteomes" id="UP001219537">
    <property type="component" value="Chromosome 2"/>
</dbReference>
<evidence type="ECO:0000313" key="4">
    <source>
        <dbReference type="Proteomes" id="UP001219537"/>
    </source>
</evidence>
<sequence>MGLLLRSLTTLVATFALTFSAVSYAEKPKWASQIDASIVEFAVGASGEPFDFDDNGGDFDILVAALIATGVVEAFDGTDLTVFAPNDNAFYMLTGTDNDTDAFNAVLSLLSEEEIAAVLAYHVTPDVRNSRSVTRAKTITMLDGNTISFEGGLIIATNSEAGLLDIDNRLSDGMVHVIDTVLLP</sequence>
<gene>
    <name evidence="3" type="ORF">PUN50_23565</name>
</gene>
<proteinExistence type="predicted"/>
<keyword evidence="1" id="KW-0732">Signal</keyword>
<dbReference type="InterPro" id="IPR036378">
    <property type="entry name" value="FAS1_dom_sf"/>
</dbReference>
<dbReference type="PANTHER" id="PTHR10900">
    <property type="entry name" value="PERIOSTIN-RELATED"/>
    <property type="match status" value="1"/>
</dbReference>
<name>A0AAQ2Y0K8_9VIBR</name>
<organism evidence="3 4">
    <name type="scientific">Vibrio campbellii</name>
    <dbReference type="NCBI Taxonomy" id="680"/>
    <lineage>
        <taxon>Bacteria</taxon>
        <taxon>Pseudomonadati</taxon>
        <taxon>Pseudomonadota</taxon>
        <taxon>Gammaproteobacteria</taxon>
        <taxon>Vibrionales</taxon>
        <taxon>Vibrionaceae</taxon>
        <taxon>Vibrio</taxon>
    </lineage>
</organism>
<dbReference type="InterPro" id="IPR000782">
    <property type="entry name" value="FAS1_domain"/>
</dbReference>
<dbReference type="SUPFAM" id="SSF82153">
    <property type="entry name" value="FAS1 domain"/>
    <property type="match status" value="1"/>
</dbReference>
<dbReference type="EMBL" id="CP117989">
    <property type="protein sequence ID" value="WDG10350.1"/>
    <property type="molecule type" value="Genomic_DNA"/>
</dbReference>
<reference evidence="3" key="1">
    <citation type="submission" date="2023-02" db="EMBL/GenBank/DDBJ databases">
        <title>Isolation, identification, and genome analysis of Vibrio campbellii in the Penaeus vannamei larvae stage.</title>
        <authorList>
            <person name="Huang T."/>
            <person name="Zhang B."/>
        </authorList>
    </citation>
    <scope>NUCLEOTIDE SEQUENCE</scope>
    <source>
        <strain evidence="3">20220413_1</strain>
    </source>
</reference>
<feature type="chain" id="PRO_5042862584" evidence="1">
    <location>
        <begin position="26"/>
        <end position="184"/>
    </location>
</feature>
<dbReference type="PROSITE" id="PS50213">
    <property type="entry name" value="FAS1"/>
    <property type="match status" value="1"/>
</dbReference>
<dbReference type="AlphaFoldDB" id="A0AAQ2Y0K8"/>
<dbReference type="SMART" id="SM00554">
    <property type="entry name" value="FAS1"/>
    <property type="match status" value="1"/>
</dbReference>
<dbReference type="GO" id="GO:0005615">
    <property type="term" value="C:extracellular space"/>
    <property type="evidence" value="ECO:0007669"/>
    <property type="project" value="TreeGrafter"/>
</dbReference>
<feature type="domain" description="FAS1" evidence="2">
    <location>
        <begin position="46"/>
        <end position="182"/>
    </location>
</feature>
<evidence type="ECO:0000259" key="2">
    <source>
        <dbReference type="PROSITE" id="PS50213"/>
    </source>
</evidence>
<protein>
    <submittedName>
        <fullName evidence="3">Fasciclin domain-containing protein</fullName>
    </submittedName>
</protein>
<accession>A0AAQ2Y0K8</accession>
<feature type="signal peptide" evidence="1">
    <location>
        <begin position="1"/>
        <end position="25"/>
    </location>
</feature>
<dbReference type="Gene3D" id="2.30.180.10">
    <property type="entry name" value="FAS1 domain"/>
    <property type="match status" value="1"/>
</dbReference>